<dbReference type="Pfam" id="PF05154">
    <property type="entry name" value="TM2"/>
    <property type="match status" value="1"/>
</dbReference>
<feature type="transmembrane region" description="Helical" evidence="5">
    <location>
        <begin position="30"/>
        <end position="50"/>
    </location>
</feature>
<keyword evidence="3 5" id="KW-1133">Transmembrane helix</keyword>
<keyword evidence="2 5" id="KW-0812">Transmembrane</keyword>
<organism evidence="7 8">
    <name type="scientific">Actinomyces naeslundii</name>
    <dbReference type="NCBI Taxonomy" id="1655"/>
    <lineage>
        <taxon>Bacteria</taxon>
        <taxon>Bacillati</taxon>
        <taxon>Actinomycetota</taxon>
        <taxon>Actinomycetes</taxon>
        <taxon>Actinomycetales</taxon>
        <taxon>Actinomycetaceae</taxon>
        <taxon>Actinomyces</taxon>
    </lineage>
</organism>
<comment type="subcellular location">
    <subcellularLocation>
        <location evidence="1">Membrane</location>
        <topology evidence="1">Multi-pass membrane protein</topology>
    </subcellularLocation>
</comment>
<protein>
    <recommendedName>
        <fullName evidence="6">TM2 domain-containing protein</fullName>
    </recommendedName>
</protein>
<comment type="caution">
    <text evidence="7">The sequence shown here is derived from an EMBL/GenBank/DDBJ whole genome shotgun (WGS) entry which is preliminary data.</text>
</comment>
<evidence type="ECO:0000256" key="4">
    <source>
        <dbReference type="ARBA" id="ARBA00023136"/>
    </source>
</evidence>
<reference evidence="7 8" key="1">
    <citation type="submission" date="2016-12" db="EMBL/GenBank/DDBJ databases">
        <title>Genomic comparison of strains in the 'Actinomyces naeslundii' group.</title>
        <authorList>
            <person name="Mughal S.R."/>
            <person name="Do T."/>
            <person name="Gilbert S.C."/>
            <person name="Witherden E.A."/>
            <person name="Didelot X."/>
            <person name="Beighton D."/>
        </authorList>
    </citation>
    <scope>NUCLEOTIDE SEQUENCE [LARGE SCALE GENOMIC DNA]</scope>
    <source>
        <strain evidence="7 8">NCTC 10301</strain>
    </source>
</reference>
<name>A0A854EBG8_ACTNA</name>
<sequence>MAAGILALFLGSFGIHNFYLGYTSKALIQLLGTLFSCGILVIPIAIWSIIEGILILAARPGEPPWGVDADGVPLSA</sequence>
<evidence type="ECO:0000256" key="5">
    <source>
        <dbReference type="SAM" id="Phobius"/>
    </source>
</evidence>
<evidence type="ECO:0000256" key="3">
    <source>
        <dbReference type="ARBA" id="ARBA00022989"/>
    </source>
</evidence>
<accession>A0A854EBG8</accession>
<dbReference type="InterPro" id="IPR007829">
    <property type="entry name" value="TM2"/>
</dbReference>
<keyword evidence="4 5" id="KW-0472">Membrane</keyword>
<dbReference type="AlphaFoldDB" id="A0A854EBG8"/>
<feature type="domain" description="TM2" evidence="6">
    <location>
        <begin position="2"/>
        <end position="53"/>
    </location>
</feature>
<proteinExistence type="predicted"/>
<gene>
    <name evidence="7" type="ORF">BKH33_07750</name>
</gene>
<evidence type="ECO:0000256" key="1">
    <source>
        <dbReference type="ARBA" id="ARBA00004141"/>
    </source>
</evidence>
<evidence type="ECO:0000259" key="6">
    <source>
        <dbReference type="Pfam" id="PF05154"/>
    </source>
</evidence>
<dbReference type="Proteomes" id="UP000187035">
    <property type="component" value="Unassembled WGS sequence"/>
</dbReference>
<evidence type="ECO:0000313" key="7">
    <source>
        <dbReference type="EMBL" id="OMG35860.1"/>
    </source>
</evidence>
<dbReference type="EMBL" id="MSRR01000013">
    <property type="protein sequence ID" value="OMG35860.1"/>
    <property type="molecule type" value="Genomic_DNA"/>
</dbReference>
<evidence type="ECO:0000313" key="8">
    <source>
        <dbReference type="Proteomes" id="UP000187035"/>
    </source>
</evidence>
<dbReference type="GO" id="GO:0016020">
    <property type="term" value="C:membrane"/>
    <property type="evidence" value="ECO:0007669"/>
    <property type="project" value="UniProtKB-SubCell"/>
</dbReference>
<evidence type="ECO:0000256" key="2">
    <source>
        <dbReference type="ARBA" id="ARBA00022692"/>
    </source>
</evidence>